<protein>
    <recommendedName>
        <fullName evidence="3">DNA binding domain-containing protein, excisionase family</fullName>
    </recommendedName>
</protein>
<reference evidence="2" key="1">
    <citation type="journal article" date="2019" name="Int. J. Syst. Evol. Microbiol.">
        <title>The Global Catalogue of Microorganisms (GCM) 10K type strain sequencing project: providing services to taxonomists for standard genome sequencing and annotation.</title>
        <authorList>
            <consortium name="The Broad Institute Genomics Platform"/>
            <consortium name="The Broad Institute Genome Sequencing Center for Infectious Disease"/>
            <person name="Wu L."/>
            <person name="Ma J."/>
        </authorList>
    </citation>
    <scope>NUCLEOTIDE SEQUENCE [LARGE SCALE GENOMIC DNA]</scope>
    <source>
        <strain evidence="2">2902at01</strain>
    </source>
</reference>
<proteinExistence type="predicted"/>
<comment type="caution">
    <text evidence="1">The sequence shown here is derived from an EMBL/GenBank/DDBJ whole genome shotgun (WGS) entry which is preliminary data.</text>
</comment>
<dbReference type="Proteomes" id="UP001595868">
    <property type="component" value="Unassembled WGS sequence"/>
</dbReference>
<keyword evidence="2" id="KW-1185">Reference proteome</keyword>
<name>A0ABV8KPA7_9ACTN</name>
<accession>A0ABV8KPA7</accession>
<dbReference type="RefSeq" id="WP_377547234.1">
    <property type="nucleotide sequence ID" value="NZ_JBHSBN010000011.1"/>
</dbReference>
<organism evidence="1 2">
    <name type="scientific">Micromonospora zhanjiangensis</name>
    <dbReference type="NCBI Taxonomy" id="1522057"/>
    <lineage>
        <taxon>Bacteria</taxon>
        <taxon>Bacillati</taxon>
        <taxon>Actinomycetota</taxon>
        <taxon>Actinomycetes</taxon>
        <taxon>Micromonosporales</taxon>
        <taxon>Micromonosporaceae</taxon>
        <taxon>Micromonospora</taxon>
    </lineage>
</organism>
<evidence type="ECO:0000313" key="1">
    <source>
        <dbReference type="EMBL" id="MFC4107818.1"/>
    </source>
</evidence>
<gene>
    <name evidence="1" type="ORF">ACFOX0_18035</name>
</gene>
<sequence length="97" mass="10394">MNGTQNTGTGTAAPEPLVYRLPAAGQVLGGLSRRSVSKLIAEKKLQAVVIGGIRMVTRASCEKYLAEQMARPEELEQVTNRTAKARKVRQAKTTVAA</sequence>
<evidence type="ECO:0000313" key="2">
    <source>
        <dbReference type="Proteomes" id="UP001595868"/>
    </source>
</evidence>
<evidence type="ECO:0008006" key="3">
    <source>
        <dbReference type="Google" id="ProtNLM"/>
    </source>
</evidence>
<dbReference type="EMBL" id="JBHSBN010000011">
    <property type="protein sequence ID" value="MFC4107818.1"/>
    <property type="molecule type" value="Genomic_DNA"/>
</dbReference>